<dbReference type="AlphaFoldDB" id="I3C943"/>
<reference evidence="1 2" key="1">
    <citation type="submission" date="2012-02" db="EMBL/GenBank/DDBJ databases">
        <title>Improved High-Quality Draft genome of Joostella marina DSM 19592.</title>
        <authorList>
            <consortium name="US DOE Joint Genome Institute (JGI-PGF)"/>
            <person name="Lucas S."/>
            <person name="Copeland A."/>
            <person name="Lapidus A."/>
            <person name="Bruce D."/>
            <person name="Goodwin L."/>
            <person name="Pitluck S."/>
            <person name="Peters L."/>
            <person name="Chertkov O."/>
            <person name="Ovchinnikova G."/>
            <person name="Kyrpides N."/>
            <person name="Mavromatis K."/>
            <person name="Detter J.C."/>
            <person name="Han C."/>
            <person name="Land M."/>
            <person name="Hauser L."/>
            <person name="Markowitz V."/>
            <person name="Cheng J.-F."/>
            <person name="Hugenholtz P."/>
            <person name="Woyke T."/>
            <person name="Wu D."/>
            <person name="Tindall B."/>
            <person name="Brambilla E."/>
            <person name="Klenk H.-P."/>
            <person name="Eisen J.A."/>
        </authorList>
    </citation>
    <scope>NUCLEOTIDE SEQUENCE [LARGE SCALE GENOMIC DNA]</scope>
    <source>
        <strain evidence="1 2">DSM 19592</strain>
    </source>
</reference>
<dbReference type="InterPro" id="IPR054207">
    <property type="entry name" value="DUF6913"/>
</dbReference>
<protein>
    <submittedName>
        <fullName evidence="1">Uncharacterized protein</fullName>
    </submittedName>
</protein>
<evidence type="ECO:0000313" key="1">
    <source>
        <dbReference type="EMBL" id="EIJ40136.1"/>
    </source>
</evidence>
<evidence type="ECO:0000313" key="2">
    <source>
        <dbReference type="Proteomes" id="UP000004690"/>
    </source>
</evidence>
<proteinExistence type="predicted"/>
<dbReference type="EMBL" id="JH651379">
    <property type="protein sequence ID" value="EIJ40136.1"/>
    <property type="molecule type" value="Genomic_DNA"/>
</dbReference>
<dbReference type="Proteomes" id="UP000004690">
    <property type="component" value="Unassembled WGS sequence"/>
</dbReference>
<dbReference type="OrthoDB" id="1430532at2"/>
<organism evidence="1 2">
    <name type="scientific">Galbibacter orientalis DSM 19592</name>
    <dbReference type="NCBI Taxonomy" id="926559"/>
    <lineage>
        <taxon>Bacteria</taxon>
        <taxon>Pseudomonadati</taxon>
        <taxon>Bacteroidota</taxon>
        <taxon>Flavobacteriia</taxon>
        <taxon>Flavobacteriales</taxon>
        <taxon>Flavobacteriaceae</taxon>
        <taxon>Galbibacter</taxon>
    </lineage>
</organism>
<name>I3C943_9FLAO</name>
<dbReference type="RefSeq" id="WP_008614133.1">
    <property type="nucleotide sequence ID" value="NZ_JH651379.1"/>
</dbReference>
<dbReference type="Pfam" id="PF21857">
    <property type="entry name" value="DUF6913"/>
    <property type="match status" value="1"/>
</dbReference>
<keyword evidence="2" id="KW-1185">Reference proteome</keyword>
<dbReference type="eggNOG" id="ENOG503327W">
    <property type="taxonomic scope" value="Bacteria"/>
</dbReference>
<gene>
    <name evidence="1" type="ORF">JoomaDRAFT_3189</name>
</gene>
<dbReference type="STRING" id="926559.JoomaDRAFT_3189"/>
<sequence>MIFKGLKEKSIKKAIQKSVLNQVQSAGDTGVVRSLAIVINYDKLVDYKPLMDIAKAINISNEDVYIIGYVNKFYKNVNYLIPVFTDNSFGMKGKIKSEEVSEFLKRDYDIVINYYTEPNIYLTLVSALIKSELKVGITSEGEVINNLVLKTDEKDFSQFNNELVKYLSILKKI</sequence>
<dbReference type="HOGENOM" id="CLU_129255_0_0_10"/>
<accession>I3C943</accession>